<feature type="compositionally biased region" description="Basic and acidic residues" evidence="1">
    <location>
        <begin position="63"/>
        <end position="81"/>
    </location>
</feature>
<feature type="compositionally biased region" description="Basic residues" evidence="1">
    <location>
        <begin position="26"/>
        <end position="38"/>
    </location>
</feature>
<comment type="caution">
    <text evidence="2">The sequence shown here is derived from an EMBL/GenBank/DDBJ whole genome shotgun (WGS) entry which is preliminary data.</text>
</comment>
<organism evidence="2 3">
    <name type="scientific">Rhizophagus irregularis (strain DAOM 197198w)</name>
    <name type="common">Glomus intraradices</name>
    <dbReference type="NCBI Taxonomy" id="1432141"/>
    <lineage>
        <taxon>Eukaryota</taxon>
        <taxon>Fungi</taxon>
        <taxon>Fungi incertae sedis</taxon>
        <taxon>Mucoromycota</taxon>
        <taxon>Glomeromycotina</taxon>
        <taxon>Glomeromycetes</taxon>
        <taxon>Glomerales</taxon>
        <taxon>Glomeraceae</taxon>
        <taxon>Rhizophagus</taxon>
    </lineage>
</organism>
<accession>A0A015KDH2</accession>
<dbReference type="EMBL" id="JEMT01021582">
    <property type="protein sequence ID" value="EXX65519.1"/>
    <property type="molecule type" value="Genomic_DNA"/>
</dbReference>
<proteinExistence type="predicted"/>
<dbReference type="AlphaFoldDB" id="A0A015KDH2"/>
<dbReference type="Proteomes" id="UP000022910">
    <property type="component" value="Unassembled WGS sequence"/>
</dbReference>
<reference evidence="2 3" key="1">
    <citation type="submission" date="2014-02" db="EMBL/GenBank/DDBJ databases">
        <title>Single nucleus genome sequencing reveals high similarity among nuclei of an endomycorrhizal fungus.</title>
        <authorList>
            <person name="Lin K."/>
            <person name="Geurts R."/>
            <person name="Zhang Z."/>
            <person name="Limpens E."/>
            <person name="Saunders D.G."/>
            <person name="Mu D."/>
            <person name="Pang E."/>
            <person name="Cao H."/>
            <person name="Cha H."/>
            <person name="Lin T."/>
            <person name="Zhou Q."/>
            <person name="Shang Y."/>
            <person name="Li Y."/>
            <person name="Ivanov S."/>
            <person name="Sharma T."/>
            <person name="Velzen R.V."/>
            <person name="Ruijter N.D."/>
            <person name="Aanen D.K."/>
            <person name="Win J."/>
            <person name="Kamoun S."/>
            <person name="Bisseling T."/>
            <person name="Huang S."/>
        </authorList>
    </citation>
    <scope>NUCLEOTIDE SEQUENCE [LARGE SCALE GENOMIC DNA]</scope>
    <source>
        <strain evidence="3">DAOM197198w</strain>
    </source>
</reference>
<evidence type="ECO:0000256" key="1">
    <source>
        <dbReference type="SAM" id="MobiDB-lite"/>
    </source>
</evidence>
<name>A0A015KDH2_RHIIW</name>
<dbReference type="OrthoDB" id="10389064at2759"/>
<feature type="region of interest" description="Disordered" evidence="1">
    <location>
        <begin position="1"/>
        <end position="81"/>
    </location>
</feature>
<protein>
    <submittedName>
        <fullName evidence="2">Uncharacterized protein</fullName>
    </submittedName>
</protein>
<feature type="compositionally biased region" description="Basic and acidic residues" evidence="1">
    <location>
        <begin position="39"/>
        <end position="56"/>
    </location>
</feature>
<dbReference type="HOGENOM" id="CLU_2575147_0_0_1"/>
<evidence type="ECO:0000313" key="2">
    <source>
        <dbReference type="EMBL" id="EXX65519.1"/>
    </source>
</evidence>
<keyword evidence="3" id="KW-1185">Reference proteome</keyword>
<evidence type="ECO:0000313" key="3">
    <source>
        <dbReference type="Proteomes" id="UP000022910"/>
    </source>
</evidence>
<gene>
    <name evidence="2" type="ORF">RirG_132470</name>
</gene>
<sequence>MNDSTNPETIRKRNKKKQETNEQRSKRLARERKLKWQKRARETEQQHEERLQSIREGRKRKKMTETNSDRENQKNRENQRR</sequence>